<proteinExistence type="predicted"/>
<protein>
    <submittedName>
        <fullName evidence="8">DNA internalization-related competence protein ComEC/Rec2</fullName>
    </submittedName>
</protein>
<evidence type="ECO:0000256" key="1">
    <source>
        <dbReference type="ARBA" id="ARBA00004651"/>
    </source>
</evidence>
<evidence type="ECO:0000313" key="8">
    <source>
        <dbReference type="EMBL" id="WXB92096.1"/>
    </source>
</evidence>
<evidence type="ECO:0000256" key="3">
    <source>
        <dbReference type="ARBA" id="ARBA00022692"/>
    </source>
</evidence>
<feature type="transmembrane region" description="Helical" evidence="6">
    <location>
        <begin position="230"/>
        <end position="252"/>
    </location>
</feature>
<evidence type="ECO:0000259" key="7">
    <source>
        <dbReference type="SMART" id="SM00849"/>
    </source>
</evidence>
<keyword evidence="4 6" id="KW-1133">Transmembrane helix</keyword>
<dbReference type="InterPro" id="IPR004477">
    <property type="entry name" value="ComEC_N"/>
</dbReference>
<feature type="transmembrane region" description="Helical" evidence="6">
    <location>
        <begin position="384"/>
        <end position="408"/>
    </location>
</feature>
<dbReference type="InterPro" id="IPR004797">
    <property type="entry name" value="Competence_ComEC/Rec2"/>
</dbReference>
<dbReference type="InterPro" id="IPR025405">
    <property type="entry name" value="DUF4131"/>
</dbReference>
<keyword evidence="9" id="KW-1185">Reference proteome</keyword>
<feature type="transmembrane region" description="Helical" evidence="6">
    <location>
        <begin position="303"/>
        <end position="319"/>
    </location>
</feature>
<name>A0ABZ2N308_9BACI</name>
<sequence>MRGKIIYVALFSLVGMVWALPSLGSVRLFLTVLALYLFIRLAGRMKQIMLVSAILAFFVGQFYEKQHHSTYTGDEETFRVSFTEDTVIDGDRLKATVISATDEKLRLSYKLSSQEEANKLKQLLPGTICDISGTLELPAEARNRHGFNYRSFLANQHIFWQMKVNRLSLSSCYQPKLSVQQKIFLWRAKGIDHIKEMFPESLQSTAAALLFGDRTLAEEEITKAYQRLGIIHLLAISGLHVGLMTTFLYYFLIRIGVTKERSQVILLTVLPVYALLAGGSPPVVRACLMTILILLAIRFQRKFTPLDALSLSFLLVLMYDPYFLYQVGFQLSYLVSFSLILSSQSILSYPTSFLGKMFAITTVSQIAGLPVMMYHFFEISIYSFVANLFFVPFYSFLLLPCLLVIYILSFTFPPILSLLSPLGEMLSRVDEAAMKVSAWPFAVVVTGRPMPLFFVCSFCIGLVAFLYWEKSKRLQPVFLMLTFAVSAQIIAQTYSPKGEVTFIDIGQGDATFIKLPFNQGNYLIDTGGVLPFHKEEWQKQRRDFTIGEDVLLPYFKSMGITRIDKLILTHSDYDHIGSATELFPYMEIKEVIISPGSEVKPVMQQTIEQAKRFHVPVRYGTFKESWQAEESFFQFLSPEDDQYEGNDDSLVLYAQIGGKKWLFTGDAEVHAEKKMVDRFDMDVDFVKLGHHGSKTSTAEEFVAETTPEYGIISVGRKNRYGHPHREVVQRLHEHQVKIWRTDLHGEITYTFRGRQGTFSTCIP</sequence>
<dbReference type="InterPro" id="IPR035681">
    <property type="entry name" value="ComA-like_MBL"/>
</dbReference>
<dbReference type="Pfam" id="PF13567">
    <property type="entry name" value="DUF4131"/>
    <property type="match status" value="1"/>
</dbReference>
<keyword evidence="2" id="KW-1003">Cell membrane</keyword>
<dbReference type="RefSeq" id="WP_338750248.1">
    <property type="nucleotide sequence ID" value="NZ_CP147404.1"/>
</dbReference>
<dbReference type="EMBL" id="CP147404">
    <property type="protein sequence ID" value="WXB92096.1"/>
    <property type="molecule type" value="Genomic_DNA"/>
</dbReference>
<gene>
    <name evidence="8" type="ORF">WDJ61_12630</name>
</gene>
<accession>A0ABZ2N308</accession>
<dbReference type="PANTHER" id="PTHR30619">
    <property type="entry name" value="DNA INTERNALIZATION/COMPETENCE PROTEIN COMEC/REC2"/>
    <property type="match status" value="1"/>
</dbReference>
<feature type="transmembrane region" description="Helical" evidence="6">
    <location>
        <begin position="357"/>
        <end position="377"/>
    </location>
</feature>
<dbReference type="NCBIfam" id="TIGR00361">
    <property type="entry name" value="ComEC_Rec2"/>
    <property type="match status" value="1"/>
</dbReference>
<dbReference type="InterPro" id="IPR001279">
    <property type="entry name" value="Metallo-B-lactamas"/>
</dbReference>
<comment type="subcellular location">
    <subcellularLocation>
        <location evidence="1">Cell membrane</location>
        <topology evidence="1">Multi-pass membrane protein</topology>
    </subcellularLocation>
</comment>
<dbReference type="SMART" id="SM00849">
    <property type="entry name" value="Lactamase_B"/>
    <property type="match status" value="1"/>
</dbReference>
<dbReference type="PANTHER" id="PTHR30619:SF1">
    <property type="entry name" value="RECOMBINATION PROTEIN 2"/>
    <property type="match status" value="1"/>
</dbReference>
<keyword evidence="5 6" id="KW-0472">Membrane</keyword>
<feature type="transmembrane region" description="Helical" evidence="6">
    <location>
        <begin position="477"/>
        <end position="495"/>
    </location>
</feature>
<organism evidence="8 9">
    <name type="scientific">Bacillus kandeliae</name>
    <dbReference type="NCBI Taxonomy" id="3129297"/>
    <lineage>
        <taxon>Bacteria</taxon>
        <taxon>Bacillati</taxon>
        <taxon>Bacillota</taxon>
        <taxon>Bacilli</taxon>
        <taxon>Bacillales</taxon>
        <taxon>Bacillaceae</taxon>
        <taxon>Bacillus</taxon>
    </lineage>
</organism>
<evidence type="ECO:0000313" key="9">
    <source>
        <dbReference type="Proteomes" id="UP001387364"/>
    </source>
</evidence>
<feature type="transmembrane region" description="Helical" evidence="6">
    <location>
        <begin position="450"/>
        <end position="468"/>
    </location>
</feature>
<dbReference type="CDD" id="cd07731">
    <property type="entry name" value="ComA-like_MBL-fold"/>
    <property type="match status" value="1"/>
</dbReference>
<feature type="domain" description="Metallo-beta-lactamase" evidence="7">
    <location>
        <begin position="507"/>
        <end position="716"/>
    </location>
</feature>
<dbReference type="NCBIfam" id="TIGR00360">
    <property type="entry name" value="ComEC_N-term"/>
    <property type="match status" value="1"/>
</dbReference>
<dbReference type="Pfam" id="PF00753">
    <property type="entry name" value="Lactamase_B"/>
    <property type="match status" value="1"/>
</dbReference>
<evidence type="ECO:0000256" key="6">
    <source>
        <dbReference type="SAM" id="Phobius"/>
    </source>
</evidence>
<keyword evidence="3 6" id="KW-0812">Transmembrane</keyword>
<dbReference type="Gene3D" id="3.60.15.10">
    <property type="entry name" value="Ribonuclease Z/Hydroxyacylglutathione hydrolase-like"/>
    <property type="match status" value="1"/>
</dbReference>
<dbReference type="InterPro" id="IPR036866">
    <property type="entry name" value="RibonucZ/Hydroxyglut_hydro"/>
</dbReference>
<feature type="transmembrane region" description="Helical" evidence="6">
    <location>
        <begin position="264"/>
        <end position="297"/>
    </location>
</feature>
<dbReference type="Proteomes" id="UP001387364">
    <property type="component" value="Chromosome"/>
</dbReference>
<evidence type="ECO:0000256" key="5">
    <source>
        <dbReference type="ARBA" id="ARBA00023136"/>
    </source>
</evidence>
<evidence type="ECO:0000256" key="2">
    <source>
        <dbReference type="ARBA" id="ARBA00022475"/>
    </source>
</evidence>
<dbReference type="InterPro" id="IPR052159">
    <property type="entry name" value="Competence_DNA_uptake"/>
</dbReference>
<dbReference type="Pfam" id="PF03772">
    <property type="entry name" value="Competence"/>
    <property type="match status" value="1"/>
</dbReference>
<reference evidence="8 9" key="1">
    <citation type="submission" date="2024-02" db="EMBL/GenBank/DDBJ databases">
        <title>Seven novel Bacillus-like species.</title>
        <authorList>
            <person name="Liu G."/>
        </authorList>
    </citation>
    <scope>NUCLEOTIDE SEQUENCE [LARGE SCALE GENOMIC DNA]</scope>
    <source>
        <strain evidence="8 9">FJAT-52991</strain>
    </source>
</reference>
<dbReference type="SUPFAM" id="SSF56281">
    <property type="entry name" value="Metallo-hydrolase/oxidoreductase"/>
    <property type="match status" value="1"/>
</dbReference>
<evidence type="ECO:0000256" key="4">
    <source>
        <dbReference type="ARBA" id="ARBA00022989"/>
    </source>
</evidence>
<feature type="transmembrane region" description="Helical" evidence="6">
    <location>
        <begin position="6"/>
        <end position="39"/>
    </location>
</feature>